<dbReference type="AlphaFoldDB" id="A0A6N3QFF4"/>
<proteinExistence type="predicted"/>
<name>A0A6N3QFF4_SHIFL</name>
<evidence type="ECO:0000313" key="2">
    <source>
        <dbReference type="Proteomes" id="UP000003302"/>
    </source>
</evidence>
<dbReference type="Proteomes" id="UP000003302">
    <property type="component" value="Unassembled WGS sequence"/>
</dbReference>
<sequence>MSINLFEQGGQFSSILSLEKKRDTHHIDETTSLIQKSPARD</sequence>
<accession>A0A6N3QFF4</accession>
<reference evidence="1 2" key="1">
    <citation type="submission" date="2011-01" db="EMBL/GenBank/DDBJ databases">
        <title>Shigella flexneri CDC 796-83 whole genome shotgun sequencing project.</title>
        <authorList>
            <person name="Mane S.P."/>
            <person name="Sobral B.W."/>
            <person name="Cebula T."/>
            <person name="Chertkov O."/>
            <person name="Munk A.C."/>
            <person name="Tapia R."/>
            <person name="Green L."/>
            <person name="Rogers Y."/>
            <person name="Detter J.C."/>
            <person name="Bruce D."/>
            <person name="Brettin T.S."/>
        </authorList>
    </citation>
    <scope>NUCLEOTIDE SEQUENCE [LARGE SCALE GENOMIC DNA]</scope>
    <source>
        <strain evidence="1 2">CDC 796-83</strain>
    </source>
</reference>
<gene>
    <name evidence="1" type="ORF">SGF_04527</name>
</gene>
<comment type="caution">
    <text evidence="1">The sequence shown here is derived from an EMBL/GenBank/DDBJ whole genome shotgun (WGS) entry which is preliminary data.</text>
</comment>
<evidence type="ECO:0000313" key="1">
    <source>
        <dbReference type="EMBL" id="EFW58146.1"/>
    </source>
</evidence>
<dbReference type="EMBL" id="AERO01000183">
    <property type="protein sequence ID" value="EFW58146.1"/>
    <property type="molecule type" value="Genomic_DNA"/>
</dbReference>
<organism evidence="1 2">
    <name type="scientific">Shigella flexneri CDC 796-83</name>
    <dbReference type="NCBI Taxonomy" id="945360"/>
    <lineage>
        <taxon>Bacteria</taxon>
        <taxon>Pseudomonadati</taxon>
        <taxon>Pseudomonadota</taxon>
        <taxon>Gammaproteobacteria</taxon>
        <taxon>Enterobacterales</taxon>
        <taxon>Enterobacteriaceae</taxon>
        <taxon>Shigella</taxon>
    </lineage>
</organism>
<protein>
    <submittedName>
        <fullName evidence="1">Uncharacterized protein</fullName>
    </submittedName>
</protein>